<protein>
    <submittedName>
        <fullName evidence="1">Uncharacterized protein</fullName>
    </submittedName>
</protein>
<evidence type="ECO:0000313" key="1">
    <source>
        <dbReference type="EMBL" id="VFS42869.1"/>
    </source>
</evidence>
<sequence>MFAKLFLAHNGKGYCLACHTGKCSTRHNIQWRYQHAHAEMLPWQ</sequence>
<proteinExistence type="predicted"/>
<dbReference type="Proteomes" id="UP000351155">
    <property type="component" value="Unassembled WGS sequence"/>
</dbReference>
<organism evidence="1 2">
    <name type="scientific">Enterobacter cancerogenus</name>
    <dbReference type="NCBI Taxonomy" id="69218"/>
    <lineage>
        <taxon>Bacteria</taxon>
        <taxon>Pseudomonadati</taxon>
        <taxon>Pseudomonadota</taxon>
        <taxon>Gammaproteobacteria</taxon>
        <taxon>Enterobacterales</taxon>
        <taxon>Enterobacteriaceae</taxon>
        <taxon>Enterobacter</taxon>
        <taxon>Enterobacter cloacae complex</taxon>
    </lineage>
</organism>
<dbReference type="EMBL" id="CAADIW010000056">
    <property type="protein sequence ID" value="VFS42869.1"/>
    <property type="molecule type" value="Genomic_DNA"/>
</dbReference>
<reference evidence="1 2" key="1">
    <citation type="submission" date="2019-03" db="EMBL/GenBank/DDBJ databases">
        <authorList>
            <consortium name="Pathogen Informatics"/>
        </authorList>
    </citation>
    <scope>NUCLEOTIDE SEQUENCE [LARGE SCALE GENOMIC DNA]</scope>
    <source>
        <strain evidence="1 2">NCTC12126</strain>
    </source>
</reference>
<dbReference type="AlphaFoldDB" id="A0A484Z9Y7"/>
<gene>
    <name evidence="1" type="ORF">NCTC12126_04722</name>
</gene>
<accession>A0A484Z9Y7</accession>
<name>A0A484Z9Y7_9ENTR</name>
<evidence type="ECO:0000313" key="2">
    <source>
        <dbReference type="Proteomes" id="UP000351155"/>
    </source>
</evidence>